<evidence type="ECO:0008006" key="4">
    <source>
        <dbReference type="Google" id="ProtNLM"/>
    </source>
</evidence>
<keyword evidence="3" id="KW-1185">Reference proteome</keyword>
<evidence type="ECO:0000256" key="1">
    <source>
        <dbReference type="SAM" id="Phobius"/>
    </source>
</evidence>
<protein>
    <recommendedName>
        <fullName evidence="4">Alkaline shock response membrane anchor protein AmaP</fullName>
    </recommendedName>
</protein>
<keyword evidence="1" id="KW-1133">Transmembrane helix</keyword>
<comment type="caution">
    <text evidence="2">The sequence shown here is derived from an EMBL/GenBank/DDBJ whole genome shotgun (WGS) entry which is preliminary data.</text>
</comment>
<evidence type="ECO:0000313" key="2">
    <source>
        <dbReference type="EMBL" id="OLR94987.1"/>
    </source>
</evidence>
<reference evidence="2 3" key="1">
    <citation type="submission" date="2016-10" db="EMBL/GenBank/DDBJ databases">
        <title>The Draft Genome Sequence of Actinokineospora bangkokensis 44EHWT reveals the biosynthetic pathway of antifungal compounds Thailandins with unusual extender unit butylmalonyl-CoA.</title>
        <authorList>
            <person name="Greule A."/>
            <person name="Intra B."/>
            <person name="Flemming S."/>
            <person name="Rommel M.G."/>
            <person name="Panbangred W."/>
            <person name="Bechthold A."/>
        </authorList>
    </citation>
    <scope>NUCLEOTIDE SEQUENCE [LARGE SCALE GENOMIC DNA]</scope>
    <source>
        <strain evidence="2 3">44EHW</strain>
    </source>
</reference>
<dbReference type="EMBL" id="MKQR01000005">
    <property type="protein sequence ID" value="OLR94987.1"/>
    <property type="molecule type" value="Genomic_DNA"/>
</dbReference>
<gene>
    <name evidence="2" type="ORF">BJP25_08445</name>
</gene>
<organism evidence="2 3">
    <name type="scientific">Actinokineospora bangkokensis</name>
    <dbReference type="NCBI Taxonomy" id="1193682"/>
    <lineage>
        <taxon>Bacteria</taxon>
        <taxon>Bacillati</taxon>
        <taxon>Actinomycetota</taxon>
        <taxon>Actinomycetes</taxon>
        <taxon>Pseudonocardiales</taxon>
        <taxon>Pseudonocardiaceae</taxon>
        <taxon>Actinokineospora</taxon>
    </lineage>
</organism>
<keyword evidence="1" id="KW-0472">Membrane</keyword>
<sequence length="198" mass="20959">MTPPSVAALARSYRAERVLTGLVGLLALAAGALALVVGQGWLGSFRALRPVLDPIAVERLTAWQTTARVGAVVLGVVLLVLGVLIALRALRPERHPDLALDDEPGRGLVVTSGAIAAAIAADAERVDGVSRARATVVGEVSAPALRLSVWLHEGTRLKQVWRELDESVLRRARESLGVDALPTAVRVELGSGERQRVR</sequence>
<dbReference type="AlphaFoldDB" id="A0A1Q9LSF9"/>
<name>A0A1Q9LSF9_9PSEU</name>
<evidence type="ECO:0000313" key="3">
    <source>
        <dbReference type="Proteomes" id="UP000186040"/>
    </source>
</evidence>
<proteinExistence type="predicted"/>
<keyword evidence="1" id="KW-0812">Transmembrane</keyword>
<feature type="transmembrane region" description="Helical" evidence="1">
    <location>
        <begin position="69"/>
        <end position="90"/>
    </location>
</feature>
<dbReference type="Proteomes" id="UP000186040">
    <property type="component" value="Unassembled WGS sequence"/>
</dbReference>
<accession>A0A1Q9LSF9</accession>
<dbReference type="RefSeq" id="WP_075973220.1">
    <property type="nucleotide sequence ID" value="NZ_MKQR01000005.1"/>
</dbReference>
<dbReference type="OrthoDB" id="5186521at2"/>
<dbReference type="STRING" id="1193682.BJP25_08445"/>